<dbReference type="RefSeq" id="XP_007866675.1">
    <property type="nucleotide sequence ID" value="XM_007868484.1"/>
</dbReference>
<dbReference type="OrthoDB" id="3341212at2759"/>
<dbReference type="GeneID" id="19306190"/>
<name>S7RKP7_GLOTA</name>
<feature type="region of interest" description="Disordered" evidence="1">
    <location>
        <begin position="46"/>
        <end position="80"/>
    </location>
</feature>
<organism evidence="2 3">
    <name type="scientific">Gloeophyllum trabeum (strain ATCC 11539 / FP-39264 / Madison 617)</name>
    <name type="common">Brown rot fungus</name>
    <dbReference type="NCBI Taxonomy" id="670483"/>
    <lineage>
        <taxon>Eukaryota</taxon>
        <taxon>Fungi</taxon>
        <taxon>Dikarya</taxon>
        <taxon>Basidiomycota</taxon>
        <taxon>Agaricomycotina</taxon>
        <taxon>Agaricomycetes</taxon>
        <taxon>Gloeophyllales</taxon>
        <taxon>Gloeophyllaceae</taxon>
        <taxon>Gloeophyllum</taxon>
    </lineage>
</organism>
<dbReference type="STRING" id="670483.S7RKP7"/>
<dbReference type="Proteomes" id="UP000030669">
    <property type="component" value="Unassembled WGS sequence"/>
</dbReference>
<dbReference type="InterPro" id="IPR036047">
    <property type="entry name" value="F-box-like_dom_sf"/>
</dbReference>
<dbReference type="eggNOG" id="ENOG502SMF9">
    <property type="taxonomic scope" value="Eukaryota"/>
</dbReference>
<feature type="region of interest" description="Disordered" evidence="1">
    <location>
        <begin position="1"/>
        <end position="22"/>
    </location>
</feature>
<protein>
    <submittedName>
        <fullName evidence="2">Uncharacterized protein</fullName>
    </submittedName>
</protein>
<gene>
    <name evidence="2" type="ORF">GLOTRDRAFT_43416</name>
</gene>
<dbReference type="SUPFAM" id="SSF81383">
    <property type="entry name" value="F-box domain"/>
    <property type="match status" value="1"/>
</dbReference>
<evidence type="ECO:0000313" key="2">
    <source>
        <dbReference type="EMBL" id="EPQ54945.1"/>
    </source>
</evidence>
<dbReference type="KEGG" id="gtr:GLOTRDRAFT_43416"/>
<accession>S7RKP7</accession>
<reference evidence="2 3" key="1">
    <citation type="journal article" date="2012" name="Science">
        <title>The Paleozoic origin of enzymatic lignin decomposition reconstructed from 31 fungal genomes.</title>
        <authorList>
            <person name="Floudas D."/>
            <person name="Binder M."/>
            <person name="Riley R."/>
            <person name="Barry K."/>
            <person name="Blanchette R.A."/>
            <person name="Henrissat B."/>
            <person name="Martinez A.T."/>
            <person name="Otillar R."/>
            <person name="Spatafora J.W."/>
            <person name="Yadav J.S."/>
            <person name="Aerts A."/>
            <person name="Benoit I."/>
            <person name="Boyd A."/>
            <person name="Carlson A."/>
            <person name="Copeland A."/>
            <person name="Coutinho P.M."/>
            <person name="de Vries R.P."/>
            <person name="Ferreira P."/>
            <person name="Findley K."/>
            <person name="Foster B."/>
            <person name="Gaskell J."/>
            <person name="Glotzer D."/>
            <person name="Gorecki P."/>
            <person name="Heitman J."/>
            <person name="Hesse C."/>
            <person name="Hori C."/>
            <person name="Igarashi K."/>
            <person name="Jurgens J.A."/>
            <person name="Kallen N."/>
            <person name="Kersten P."/>
            <person name="Kohler A."/>
            <person name="Kuees U."/>
            <person name="Kumar T.K.A."/>
            <person name="Kuo A."/>
            <person name="LaButti K."/>
            <person name="Larrondo L.F."/>
            <person name="Lindquist E."/>
            <person name="Ling A."/>
            <person name="Lombard V."/>
            <person name="Lucas S."/>
            <person name="Lundell T."/>
            <person name="Martin R."/>
            <person name="McLaughlin D.J."/>
            <person name="Morgenstern I."/>
            <person name="Morin E."/>
            <person name="Murat C."/>
            <person name="Nagy L.G."/>
            <person name="Nolan M."/>
            <person name="Ohm R.A."/>
            <person name="Patyshakuliyeva A."/>
            <person name="Rokas A."/>
            <person name="Ruiz-Duenas F.J."/>
            <person name="Sabat G."/>
            <person name="Salamov A."/>
            <person name="Samejima M."/>
            <person name="Schmutz J."/>
            <person name="Slot J.C."/>
            <person name="St John F."/>
            <person name="Stenlid J."/>
            <person name="Sun H."/>
            <person name="Sun S."/>
            <person name="Syed K."/>
            <person name="Tsang A."/>
            <person name="Wiebenga A."/>
            <person name="Young D."/>
            <person name="Pisabarro A."/>
            <person name="Eastwood D.C."/>
            <person name="Martin F."/>
            <person name="Cullen D."/>
            <person name="Grigoriev I.V."/>
            <person name="Hibbett D.S."/>
        </authorList>
    </citation>
    <scope>NUCLEOTIDE SEQUENCE [LARGE SCALE GENOMIC DNA]</scope>
    <source>
        <strain evidence="2 3">ATCC 11539</strain>
    </source>
</reference>
<evidence type="ECO:0000256" key="1">
    <source>
        <dbReference type="SAM" id="MobiDB-lite"/>
    </source>
</evidence>
<dbReference type="EMBL" id="KB469303">
    <property type="protein sequence ID" value="EPQ54945.1"/>
    <property type="molecule type" value="Genomic_DNA"/>
</dbReference>
<keyword evidence="3" id="KW-1185">Reference proteome</keyword>
<dbReference type="Gene3D" id="1.20.1280.50">
    <property type="match status" value="1"/>
</dbReference>
<sequence>MKEKAARNERVPNPYIPPTSGCPINRLPPELLAYIFTVGARMEAEENSADWQMDDDYVDSDYDSASDSEDSDEEEEGGPEFQVLVSHVCRRWREVALETPNLWTSIDFTEGPPFEKSRAWVERSKGAPLDIAIDCQESIRPASPLPGEEHDYSTDEDEYKSMTLEDLSTALSIIIPHVEHWRSFELMVHDYKFMYLTLSELSKCPSAPMLEGMQLYHYDDWDEVTDHMTFNPKDCATPFVLFNNNAPKLHTVALWGVHLRWSDTTFLSGLVDLELAYHTHDVRPSLEDWARMLTESPELKILTLSASGPKGELSDWVDDDGRHIHSITLPSLTDLVLAFHPTPYVCGIMKMLTVPNLRHLTLDFDTMDGDQTPLISQLVEPRPGEKKSLLNNLLQLKIGGLVCERPVMNDLLGALTNLRVLNINVDHTDPVLFEKLGHPIAVNEENPRDTPLLFDSAAASNTPMYCPLLDTITTTGVDGEQMRAFIEARRKAGVPIKRVCMNEVDPVNDSDEEWITSNVEAFELFEGSDDETMSVIELGEDMEPGDLDEFDIGID</sequence>
<evidence type="ECO:0000313" key="3">
    <source>
        <dbReference type="Proteomes" id="UP000030669"/>
    </source>
</evidence>
<dbReference type="HOGENOM" id="CLU_020999_1_2_1"/>
<dbReference type="AlphaFoldDB" id="S7RKP7"/>
<feature type="compositionally biased region" description="Acidic residues" evidence="1">
    <location>
        <begin position="46"/>
        <end position="78"/>
    </location>
</feature>
<proteinExistence type="predicted"/>
<dbReference type="OMA" id="VHIDWDA"/>
<feature type="compositionally biased region" description="Basic and acidic residues" evidence="1">
    <location>
        <begin position="1"/>
        <end position="10"/>
    </location>
</feature>